<evidence type="ECO:0000313" key="1">
    <source>
        <dbReference type="EMBL" id="QJA98979.1"/>
    </source>
</evidence>
<protein>
    <submittedName>
        <fullName evidence="1">Uncharacterized protein</fullName>
    </submittedName>
</protein>
<sequence>MNFKNKVLEAAQDLWGLEPQMLMVGEESTELAHAVFKWRRAYRKYWSCPDDADELERKAISRALVKATDHVRDEAMDVLLMIDQLKMMQPADYDTLYEEKLQACAQKLRNAGVQV</sequence>
<gene>
    <name evidence="1" type="ORF">MM171A01422_0012</name>
    <name evidence="2" type="ORF">MM171B00346_0025</name>
</gene>
<dbReference type="EMBL" id="MT143879">
    <property type="protein sequence ID" value="QJB04313.1"/>
    <property type="molecule type" value="Genomic_DNA"/>
</dbReference>
<accession>A0A6M3LY98</accession>
<proteinExistence type="predicted"/>
<dbReference type="AlphaFoldDB" id="A0A6M3LY98"/>
<reference evidence="1" key="1">
    <citation type="submission" date="2020-03" db="EMBL/GenBank/DDBJ databases">
        <title>The deep terrestrial virosphere.</title>
        <authorList>
            <person name="Holmfeldt K."/>
            <person name="Nilsson E."/>
            <person name="Simone D."/>
            <person name="Lopez-Fernandez M."/>
            <person name="Wu X."/>
            <person name="de Brujin I."/>
            <person name="Lundin D."/>
            <person name="Andersson A."/>
            <person name="Bertilsson S."/>
            <person name="Dopson M."/>
        </authorList>
    </citation>
    <scope>NUCLEOTIDE SEQUENCE</scope>
    <source>
        <strain evidence="1">MM171A01422</strain>
        <strain evidence="2">MM171B00346</strain>
    </source>
</reference>
<evidence type="ECO:0000313" key="2">
    <source>
        <dbReference type="EMBL" id="QJB04313.1"/>
    </source>
</evidence>
<dbReference type="EMBL" id="MT143621">
    <property type="protein sequence ID" value="QJA98979.1"/>
    <property type="molecule type" value="Genomic_DNA"/>
</dbReference>
<organism evidence="1">
    <name type="scientific">viral metagenome</name>
    <dbReference type="NCBI Taxonomy" id="1070528"/>
    <lineage>
        <taxon>unclassified sequences</taxon>
        <taxon>metagenomes</taxon>
        <taxon>organismal metagenomes</taxon>
    </lineage>
</organism>
<name>A0A6M3LY98_9ZZZZ</name>